<organism evidence="2 3">
    <name type="scientific">Pseudoalteromonas luteoviolacea</name>
    <dbReference type="NCBI Taxonomy" id="43657"/>
    <lineage>
        <taxon>Bacteria</taxon>
        <taxon>Pseudomonadati</taxon>
        <taxon>Pseudomonadota</taxon>
        <taxon>Gammaproteobacteria</taxon>
        <taxon>Alteromonadales</taxon>
        <taxon>Pseudoalteromonadaceae</taxon>
        <taxon>Pseudoalteromonas</taxon>
    </lineage>
</organism>
<dbReference type="Proteomes" id="UP000031327">
    <property type="component" value="Unassembled WGS sequence"/>
</dbReference>
<accession>A0A0C1MKH6</accession>
<dbReference type="InterPro" id="IPR037523">
    <property type="entry name" value="VOC_core"/>
</dbReference>
<gene>
    <name evidence="2" type="ORF">JF50_24190</name>
</gene>
<comment type="caution">
    <text evidence="2">The sequence shown here is derived from an EMBL/GenBank/DDBJ whole genome shotgun (WGS) entry which is preliminary data.</text>
</comment>
<dbReference type="Gene3D" id="3.10.180.10">
    <property type="entry name" value="2,3-Dihydroxybiphenyl 1,2-Dioxygenase, domain 1"/>
    <property type="match status" value="1"/>
</dbReference>
<sequence>MHFLKTVIYVDDVEEVLDFYFQAFGLSAHSVTENGDYGELNTGTVLLAFATHPVAQSQFKQNYIRSQPKQPALGFELTLGCENVSSCYDRAVAAGAEPLSAPCQKGAHIQAYVRAIEGTLIALVSECAS</sequence>
<dbReference type="RefSeq" id="WP_039611833.1">
    <property type="nucleotide sequence ID" value="NZ_JWIC01000010.1"/>
</dbReference>
<dbReference type="PROSITE" id="PS51819">
    <property type="entry name" value="VOC"/>
    <property type="match status" value="1"/>
</dbReference>
<dbReference type="AlphaFoldDB" id="A0A0C1MKH6"/>
<feature type="domain" description="VOC" evidence="1">
    <location>
        <begin position="2"/>
        <end position="126"/>
    </location>
</feature>
<dbReference type="InterPro" id="IPR029068">
    <property type="entry name" value="Glyas_Bleomycin-R_OHBP_Dase"/>
</dbReference>
<dbReference type="Pfam" id="PF00903">
    <property type="entry name" value="Glyoxalase"/>
    <property type="match status" value="1"/>
</dbReference>
<proteinExistence type="predicted"/>
<dbReference type="InterPro" id="IPR004360">
    <property type="entry name" value="Glyas_Fos-R_dOase_dom"/>
</dbReference>
<protein>
    <submittedName>
        <fullName evidence="2">Glyoxalase</fullName>
    </submittedName>
</protein>
<dbReference type="OrthoDB" id="9798430at2"/>
<evidence type="ECO:0000313" key="2">
    <source>
        <dbReference type="EMBL" id="KID54938.1"/>
    </source>
</evidence>
<name>A0A0C1MKH6_9GAMM</name>
<dbReference type="EMBL" id="JWIC01000010">
    <property type="protein sequence ID" value="KID54938.1"/>
    <property type="molecule type" value="Genomic_DNA"/>
</dbReference>
<dbReference type="SUPFAM" id="SSF54593">
    <property type="entry name" value="Glyoxalase/Bleomycin resistance protein/Dihydroxybiphenyl dioxygenase"/>
    <property type="match status" value="1"/>
</dbReference>
<reference evidence="2 3" key="1">
    <citation type="submission" date="2014-12" db="EMBL/GenBank/DDBJ databases">
        <title>Draft Genome Sequence of Pseudoalteromonas luteoviolacea HI1.</title>
        <authorList>
            <person name="Asahina A.Y."/>
            <person name="Hadfield M.G."/>
        </authorList>
    </citation>
    <scope>NUCLEOTIDE SEQUENCE [LARGE SCALE GENOMIC DNA]</scope>
    <source>
        <strain evidence="2 3">HI1</strain>
    </source>
</reference>
<evidence type="ECO:0000313" key="3">
    <source>
        <dbReference type="Proteomes" id="UP000031327"/>
    </source>
</evidence>
<evidence type="ECO:0000259" key="1">
    <source>
        <dbReference type="PROSITE" id="PS51819"/>
    </source>
</evidence>